<evidence type="ECO:0000313" key="3">
    <source>
        <dbReference type="Proteomes" id="UP001175000"/>
    </source>
</evidence>
<comment type="caution">
    <text evidence="2">The sequence shown here is derived from an EMBL/GenBank/DDBJ whole genome shotgun (WGS) entry which is preliminary data.</text>
</comment>
<sequence>MNPYTNADAPAQAAAPGPRVTSDKSKDRLLKLLCEVSEIKDNGIAKDEDIVAVVVNAIGWREFPALEGPLNFEAIAWKNKRDRKKKERAERLAKEDWERSWAHYIKTGLGEEARKRRREVEQQEERCSKWVAQQQHHLHEQQQEQQREAPIKWETPSPPTKRIKFETPSSPAKSIKQELLSD</sequence>
<feature type="region of interest" description="Disordered" evidence="1">
    <location>
        <begin position="112"/>
        <end position="182"/>
    </location>
</feature>
<proteinExistence type="predicted"/>
<name>A0AA40BZP0_9PEZI</name>
<feature type="region of interest" description="Disordered" evidence="1">
    <location>
        <begin position="1"/>
        <end position="24"/>
    </location>
</feature>
<accession>A0AA40BZP0</accession>
<evidence type="ECO:0000313" key="2">
    <source>
        <dbReference type="EMBL" id="KAK0620001.1"/>
    </source>
</evidence>
<dbReference type="AlphaFoldDB" id="A0AA40BZP0"/>
<organism evidence="2 3">
    <name type="scientific">Immersiella caudata</name>
    <dbReference type="NCBI Taxonomy" id="314043"/>
    <lineage>
        <taxon>Eukaryota</taxon>
        <taxon>Fungi</taxon>
        <taxon>Dikarya</taxon>
        <taxon>Ascomycota</taxon>
        <taxon>Pezizomycotina</taxon>
        <taxon>Sordariomycetes</taxon>
        <taxon>Sordariomycetidae</taxon>
        <taxon>Sordariales</taxon>
        <taxon>Lasiosphaeriaceae</taxon>
        <taxon>Immersiella</taxon>
    </lineage>
</organism>
<reference evidence="2" key="1">
    <citation type="submission" date="2023-06" db="EMBL/GenBank/DDBJ databases">
        <title>Genome-scale phylogeny and comparative genomics of the fungal order Sordariales.</title>
        <authorList>
            <consortium name="Lawrence Berkeley National Laboratory"/>
            <person name="Hensen N."/>
            <person name="Bonometti L."/>
            <person name="Westerberg I."/>
            <person name="Brannstrom I.O."/>
            <person name="Guillou S."/>
            <person name="Cros-Aarteil S."/>
            <person name="Calhoun S."/>
            <person name="Haridas S."/>
            <person name="Kuo A."/>
            <person name="Mondo S."/>
            <person name="Pangilinan J."/>
            <person name="Riley R."/>
            <person name="Labutti K."/>
            <person name="Andreopoulos B."/>
            <person name="Lipzen A."/>
            <person name="Chen C."/>
            <person name="Yanf M."/>
            <person name="Daum C."/>
            <person name="Ng V."/>
            <person name="Clum A."/>
            <person name="Steindorff A."/>
            <person name="Ohm R."/>
            <person name="Martin F."/>
            <person name="Silar P."/>
            <person name="Natvig D."/>
            <person name="Lalanne C."/>
            <person name="Gautier V."/>
            <person name="Ament-Velasquez S.L."/>
            <person name="Kruys A."/>
            <person name="Hutchinson M.I."/>
            <person name="Powell A.J."/>
            <person name="Barry K."/>
            <person name="Miller A.N."/>
            <person name="Grigoriev I.V."/>
            <person name="Debuchy R."/>
            <person name="Gladieux P."/>
            <person name="Thoren M.H."/>
            <person name="Johannesson H."/>
        </authorList>
    </citation>
    <scope>NUCLEOTIDE SEQUENCE</scope>
    <source>
        <strain evidence="2">CBS 606.72</strain>
    </source>
</reference>
<protein>
    <submittedName>
        <fullName evidence="2">Uncharacterized protein</fullName>
    </submittedName>
</protein>
<evidence type="ECO:0000256" key="1">
    <source>
        <dbReference type="SAM" id="MobiDB-lite"/>
    </source>
</evidence>
<feature type="compositionally biased region" description="Low complexity" evidence="1">
    <location>
        <begin position="7"/>
        <end position="18"/>
    </location>
</feature>
<feature type="compositionally biased region" description="Basic and acidic residues" evidence="1">
    <location>
        <begin position="137"/>
        <end position="151"/>
    </location>
</feature>
<dbReference type="EMBL" id="JAULSU010000004">
    <property type="protein sequence ID" value="KAK0620001.1"/>
    <property type="molecule type" value="Genomic_DNA"/>
</dbReference>
<dbReference type="Proteomes" id="UP001175000">
    <property type="component" value="Unassembled WGS sequence"/>
</dbReference>
<keyword evidence="3" id="KW-1185">Reference proteome</keyword>
<feature type="compositionally biased region" description="Basic and acidic residues" evidence="1">
    <location>
        <begin position="112"/>
        <end position="128"/>
    </location>
</feature>
<gene>
    <name evidence="2" type="ORF">B0T14DRAFT_496625</name>
</gene>